<evidence type="ECO:0000313" key="5">
    <source>
        <dbReference type="Proteomes" id="UP001185092"/>
    </source>
</evidence>
<keyword evidence="2 4" id="KW-0012">Acyltransferase</keyword>
<dbReference type="Pfam" id="PF00583">
    <property type="entry name" value="Acetyltransf_1"/>
    <property type="match status" value="1"/>
</dbReference>
<dbReference type="Proteomes" id="UP001185092">
    <property type="component" value="Unassembled WGS sequence"/>
</dbReference>
<evidence type="ECO:0000313" key="4">
    <source>
        <dbReference type="EMBL" id="MDR6240572.1"/>
    </source>
</evidence>
<gene>
    <name evidence="4" type="ORF">HNQ88_003648</name>
</gene>
<organism evidence="4 5">
    <name type="scientific">Aureibacter tunicatorum</name>
    <dbReference type="NCBI Taxonomy" id="866807"/>
    <lineage>
        <taxon>Bacteria</taxon>
        <taxon>Pseudomonadati</taxon>
        <taxon>Bacteroidota</taxon>
        <taxon>Cytophagia</taxon>
        <taxon>Cytophagales</taxon>
        <taxon>Persicobacteraceae</taxon>
        <taxon>Aureibacter</taxon>
    </lineage>
</organism>
<feature type="domain" description="N-acetyltransferase" evidence="3">
    <location>
        <begin position="3"/>
        <end position="153"/>
    </location>
</feature>
<proteinExistence type="predicted"/>
<sequence length="153" mass="17385">MKIELGKLDHPLVIELLEEHIKDMRSISPPESKHALDLVGLSADDISFWTIWNEHGEVMGCGALKALDDKHAEIKSMRTSLKFRSQGVAAFMLEHLISEAKMKGFECIQLETGAMDFFKPAHRLYAKYGFEQCGPFANYREDPLSLFMLLNLN</sequence>
<evidence type="ECO:0000256" key="2">
    <source>
        <dbReference type="ARBA" id="ARBA00023315"/>
    </source>
</evidence>
<comment type="caution">
    <text evidence="4">The sequence shown here is derived from an EMBL/GenBank/DDBJ whole genome shotgun (WGS) entry which is preliminary data.</text>
</comment>
<keyword evidence="1 4" id="KW-0808">Transferase</keyword>
<dbReference type="EMBL" id="JAVDQD010000005">
    <property type="protein sequence ID" value="MDR6240572.1"/>
    <property type="molecule type" value="Genomic_DNA"/>
</dbReference>
<evidence type="ECO:0000256" key="1">
    <source>
        <dbReference type="ARBA" id="ARBA00022679"/>
    </source>
</evidence>
<dbReference type="Gene3D" id="3.40.630.30">
    <property type="match status" value="1"/>
</dbReference>
<dbReference type="PANTHER" id="PTHR43877:SF5">
    <property type="entry name" value="BLL8307 PROTEIN"/>
    <property type="match status" value="1"/>
</dbReference>
<reference evidence="4" key="1">
    <citation type="submission" date="2023-07" db="EMBL/GenBank/DDBJ databases">
        <title>Genomic Encyclopedia of Type Strains, Phase IV (KMG-IV): sequencing the most valuable type-strain genomes for metagenomic binning, comparative biology and taxonomic classification.</title>
        <authorList>
            <person name="Goeker M."/>
        </authorList>
    </citation>
    <scope>NUCLEOTIDE SEQUENCE</scope>
    <source>
        <strain evidence="4">DSM 26174</strain>
    </source>
</reference>
<dbReference type="GO" id="GO:0016747">
    <property type="term" value="F:acyltransferase activity, transferring groups other than amino-acyl groups"/>
    <property type="evidence" value="ECO:0007669"/>
    <property type="project" value="InterPro"/>
</dbReference>
<dbReference type="InterPro" id="IPR016181">
    <property type="entry name" value="Acyl_CoA_acyltransferase"/>
</dbReference>
<name>A0AAE3XP73_9BACT</name>
<accession>A0AAE3XP73</accession>
<dbReference type="PROSITE" id="PS51186">
    <property type="entry name" value="GNAT"/>
    <property type="match status" value="1"/>
</dbReference>
<evidence type="ECO:0000259" key="3">
    <source>
        <dbReference type="PROSITE" id="PS51186"/>
    </source>
</evidence>
<dbReference type="CDD" id="cd04301">
    <property type="entry name" value="NAT_SF"/>
    <property type="match status" value="1"/>
</dbReference>
<dbReference type="EC" id="2.3.1.-" evidence="4"/>
<keyword evidence="5" id="KW-1185">Reference proteome</keyword>
<protein>
    <submittedName>
        <fullName evidence="4">Acetyltransferase</fullName>
        <ecNumber evidence="4">2.3.1.-</ecNumber>
    </submittedName>
</protein>
<dbReference type="InterPro" id="IPR050832">
    <property type="entry name" value="Bact_Acetyltransf"/>
</dbReference>
<dbReference type="InterPro" id="IPR000182">
    <property type="entry name" value="GNAT_dom"/>
</dbReference>
<dbReference type="RefSeq" id="WP_309940603.1">
    <property type="nucleotide sequence ID" value="NZ_AP025306.1"/>
</dbReference>
<dbReference type="SUPFAM" id="SSF55729">
    <property type="entry name" value="Acyl-CoA N-acyltransferases (Nat)"/>
    <property type="match status" value="1"/>
</dbReference>
<dbReference type="AlphaFoldDB" id="A0AAE3XP73"/>
<dbReference type="PANTHER" id="PTHR43877">
    <property type="entry name" value="AMINOALKYLPHOSPHONATE N-ACETYLTRANSFERASE-RELATED-RELATED"/>
    <property type="match status" value="1"/>
</dbReference>